<feature type="compositionally biased region" description="Pro residues" evidence="1">
    <location>
        <begin position="71"/>
        <end position="87"/>
    </location>
</feature>
<evidence type="ECO:0000313" key="4">
    <source>
        <dbReference type="Proteomes" id="UP000816034"/>
    </source>
</evidence>
<reference evidence="3 4" key="1">
    <citation type="journal article" date="2018" name="BMC Genomics">
        <title>The genome of Naegleria lovaniensis, the basis for a comparative approach to unravel pathogenicity factors of the human pathogenic amoeba N. fowleri.</title>
        <authorList>
            <person name="Liechti N."/>
            <person name="Schurch N."/>
            <person name="Bruggmann R."/>
            <person name="Wittwer M."/>
        </authorList>
    </citation>
    <scope>NUCLEOTIDE SEQUENCE [LARGE SCALE GENOMIC DNA]</scope>
    <source>
        <strain evidence="3 4">ATCC 30569</strain>
    </source>
</reference>
<proteinExistence type="predicted"/>
<sequence length="280" mass="31085">MHSKKQKPPPTHSVIIRDHSSSKAMSSSHFGMDPSLYPNLSEPQQQPPYPNIPPPPINNVNPFSISSASNAPPPPPPQQYVQTPPPFHSVNISNHASRQQEPQGINAENPIPIHYQSMEEPKAPSLKSSQEFPSHAHEGASHPQHPTHPQQQQTLHSSQQPIQPQEQGYHAIYVHDLRVTPNDYVESSESAEASTSFSLALCLALLFGCVGCFPLTCIPFWFTYATYRDSASPQARSLAALSKSLFWVLVLLNTCLFCVTLFVVVIVPPVVVVPRYYHMY</sequence>
<keyword evidence="2" id="KW-1133">Transmembrane helix</keyword>
<dbReference type="AlphaFoldDB" id="A0AA88GL13"/>
<dbReference type="Proteomes" id="UP000816034">
    <property type="component" value="Unassembled WGS sequence"/>
</dbReference>
<evidence type="ECO:0000313" key="3">
    <source>
        <dbReference type="EMBL" id="KAG2378456.1"/>
    </source>
</evidence>
<comment type="caution">
    <text evidence="3">The sequence shown here is derived from an EMBL/GenBank/DDBJ whole genome shotgun (WGS) entry which is preliminary data.</text>
</comment>
<dbReference type="EMBL" id="PYSW02000032">
    <property type="protein sequence ID" value="KAG2378456.1"/>
    <property type="molecule type" value="Genomic_DNA"/>
</dbReference>
<evidence type="ECO:0000256" key="2">
    <source>
        <dbReference type="SAM" id="Phobius"/>
    </source>
</evidence>
<feature type="compositionally biased region" description="Polar residues" evidence="1">
    <location>
        <begin position="90"/>
        <end position="103"/>
    </location>
</feature>
<feature type="compositionally biased region" description="Pro residues" evidence="1">
    <location>
        <begin position="45"/>
        <end position="57"/>
    </location>
</feature>
<accession>A0AA88GL13</accession>
<name>A0AA88GL13_NAELO</name>
<gene>
    <name evidence="3" type="ORF">C9374_008095</name>
</gene>
<protein>
    <submittedName>
        <fullName evidence="3">Uncharacterized protein</fullName>
    </submittedName>
</protein>
<evidence type="ECO:0000256" key="1">
    <source>
        <dbReference type="SAM" id="MobiDB-lite"/>
    </source>
</evidence>
<keyword evidence="2" id="KW-0472">Membrane</keyword>
<feature type="transmembrane region" description="Helical" evidence="2">
    <location>
        <begin position="245"/>
        <end position="271"/>
    </location>
</feature>
<feature type="region of interest" description="Disordered" evidence="1">
    <location>
        <begin position="1"/>
        <end position="108"/>
    </location>
</feature>
<feature type="transmembrane region" description="Helical" evidence="2">
    <location>
        <begin position="197"/>
        <end position="224"/>
    </location>
</feature>
<feature type="compositionally biased region" description="Low complexity" evidence="1">
    <location>
        <begin position="141"/>
        <end position="161"/>
    </location>
</feature>
<keyword evidence="2" id="KW-0812">Transmembrane</keyword>
<feature type="region of interest" description="Disordered" evidence="1">
    <location>
        <begin position="121"/>
        <end position="162"/>
    </location>
</feature>
<organism evidence="3 4">
    <name type="scientific">Naegleria lovaniensis</name>
    <name type="common">Amoeba</name>
    <dbReference type="NCBI Taxonomy" id="51637"/>
    <lineage>
        <taxon>Eukaryota</taxon>
        <taxon>Discoba</taxon>
        <taxon>Heterolobosea</taxon>
        <taxon>Tetramitia</taxon>
        <taxon>Eutetramitia</taxon>
        <taxon>Vahlkampfiidae</taxon>
        <taxon>Naegleria</taxon>
    </lineage>
</organism>
<dbReference type="GeneID" id="68100549"/>
<dbReference type="RefSeq" id="XP_044545718.1">
    <property type="nucleotide sequence ID" value="XM_044698133.1"/>
</dbReference>
<keyword evidence="4" id="KW-1185">Reference proteome</keyword>